<comment type="caution">
    <text evidence="2">The sequence shown here is derived from an EMBL/GenBank/DDBJ whole genome shotgun (WGS) entry which is preliminary data.</text>
</comment>
<proteinExistence type="predicted"/>
<gene>
    <name evidence="2" type="ORF">Pma05_22930</name>
</gene>
<feature type="region of interest" description="Disordered" evidence="1">
    <location>
        <begin position="42"/>
        <end position="118"/>
    </location>
</feature>
<dbReference type="Proteomes" id="UP000621500">
    <property type="component" value="Unassembled WGS sequence"/>
</dbReference>
<evidence type="ECO:0000313" key="3">
    <source>
        <dbReference type="Proteomes" id="UP000621500"/>
    </source>
</evidence>
<feature type="region of interest" description="Disordered" evidence="1">
    <location>
        <begin position="1"/>
        <end position="29"/>
    </location>
</feature>
<accession>A0ABQ4EM45</accession>
<keyword evidence="3" id="KW-1185">Reference proteome</keyword>
<evidence type="ECO:0000256" key="1">
    <source>
        <dbReference type="SAM" id="MobiDB-lite"/>
    </source>
</evidence>
<dbReference type="EMBL" id="BONX01000012">
    <property type="protein sequence ID" value="GIG95720.1"/>
    <property type="molecule type" value="Genomic_DNA"/>
</dbReference>
<protein>
    <submittedName>
        <fullName evidence="2">Uncharacterized protein</fullName>
    </submittedName>
</protein>
<evidence type="ECO:0000313" key="2">
    <source>
        <dbReference type="EMBL" id="GIG95720.1"/>
    </source>
</evidence>
<name>A0ABQ4EM45_9ACTN</name>
<sequence length="118" mass="12872">MCFYYPQRGSRSTRSAGADAESASRTGAEFRRAVRVATVDARIARQARAGHEDAPPPPPPPPPSPPEQPQRPWIDLPVSRNAGRYDGWNGPTRAHLAHGRAGGLTPAQQHRARHAERV</sequence>
<reference evidence="2 3" key="1">
    <citation type="submission" date="2021-01" db="EMBL/GenBank/DDBJ databases">
        <title>Whole genome shotgun sequence of Plantactinospora mayteni NBRC 109088.</title>
        <authorList>
            <person name="Komaki H."/>
            <person name="Tamura T."/>
        </authorList>
    </citation>
    <scope>NUCLEOTIDE SEQUENCE [LARGE SCALE GENOMIC DNA]</scope>
    <source>
        <strain evidence="2 3">NBRC 109088</strain>
    </source>
</reference>
<feature type="compositionally biased region" description="Pro residues" evidence="1">
    <location>
        <begin position="55"/>
        <end position="69"/>
    </location>
</feature>
<organism evidence="2 3">
    <name type="scientific">Plantactinospora mayteni</name>
    <dbReference type="NCBI Taxonomy" id="566021"/>
    <lineage>
        <taxon>Bacteria</taxon>
        <taxon>Bacillati</taxon>
        <taxon>Actinomycetota</taxon>
        <taxon>Actinomycetes</taxon>
        <taxon>Micromonosporales</taxon>
        <taxon>Micromonosporaceae</taxon>
        <taxon>Plantactinospora</taxon>
    </lineage>
</organism>